<accession>A0A5B7JAP0</accession>
<comment type="caution">
    <text evidence="2">The sequence shown here is derived from an EMBL/GenBank/DDBJ whole genome shotgun (WGS) entry which is preliminary data.</text>
</comment>
<feature type="region of interest" description="Disordered" evidence="1">
    <location>
        <begin position="1"/>
        <end position="61"/>
    </location>
</feature>
<reference evidence="2 3" key="1">
    <citation type="submission" date="2019-05" db="EMBL/GenBank/DDBJ databases">
        <title>Another draft genome of Portunus trituberculatus and its Hox gene families provides insights of decapod evolution.</title>
        <authorList>
            <person name="Jeong J.-H."/>
            <person name="Song I."/>
            <person name="Kim S."/>
            <person name="Choi T."/>
            <person name="Kim D."/>
            <person name="Ryu S."/>
            <person name="Kim W."/>
        </authorList>
    </citation>
    <scope>NUCLEOTIDE SEQUENCE [LARGE SCALE GENOMIC DNA]</scope>
    <source>
        <tissue evidence="2">Muscle</tissue>
    </source>
</reference>
<feature type="compositionally biased region" description="Basic and acidic residues" evidence="1">
    <location>
        <begin position="43"/>
        <end position="53"/>
    </location>
</feature>
<evidence type="ECO:0000313" key="3">
    <source>
        <dbReference type="Proteomes" id="UP000324222"/>
    </source>
</evidence>
<evidence type="ECO:0000313" key="2">
    <source>
        <dbReference type="EMBL" id="MPC90517.1"/>
    </source>
</evidence>
<dbReference type="AlphaFoldDB" id="A0A5B7JAP0"/>
<evidence type="ECO:0000256" key="1">
    <source>
        <dbReference type="SAM" id="MobiDB-lite"/>
    </source>
</evidence>
<organism evidence="2 3">
    <name type="scientific">Portunus trituberculatus</name>
    <name type="common">Swimming crab</name>
    <name type="synonym">Neptunus trituberculatus</name>
    <dbReference type="NCBI Taxonomy" id="210409"/>
    <lineage>
        <taxon>Eukaryota</taxon>
        <taxon>Metazoa</taxon>
        <taxon>Ecdysozoa</taxon>
        <taxon>Arthropoda</taxon>
        <taxon>Crustacea</taxon>
        <taxon>Multicrustacea</taxon>
        <taxon>Malacostraca</taxon>
        <taxon>Eumalacostraca</taxon>
        <taxon>Eucarida</taxon>
        <taxon>Decapoda</taxon>
        <taxon>Pleocyemata</taxon>
        <taxon>Brachyura</taxon>
        <taxon>Eubrachyura</taxon>
        <taxon>Portunoidea</taxon>
        <taxon>Portunidae</taxon>
        <taxon>Portuninae</taxon>
        <taxon>Portunus</taxon>
    </lineage>
</organism>
<proteinExistence type="predicted"/>
<protein>
    <submittedName>
        <fullName evidence="2">Uncharacterized protein</fullName>
    </submittedName>
</protein>
<dbReference type="EMBL" id="VSRR010084633">
    <property type="protein sequence ID" value="MPC90517.1"/>
    <property type="molecule type" value="Genomic_DNA"/>
</dbReference>
<dbReference type="Proteomes" id="UP000324222">
    <property type="component" value="Unassembled WGS sequence"/>
</dbReference>
<gene>
    <name evidence="2" type="ORF">E2C01_085508</name>
</gene>
<name>A0A5B7JAP0_PORTR</name>
<keyword evidence="3" id="KW-1185">Reference proteome</keyword>
<sequence>MKRQSTDISSYFKKKISTGGEGEPMVEQQRHSDKTEEEDEGEEQTKQHEHDSDTQAQPAEV</sequence>